<dbReference type="InterPro" id="IPR001480">
    <property type="entry name" value="Bulb-type_lectin_dom"/>
</dbReference>
<proteinExistence type="predicted"/>
<dbReference type="Gene3D" id="2.90.10.30">
    <property type="match status" value="1"/>
</dbReference>
<dbReference type="SUPFAM" id="SSF51110">
    <property type="entry name" value="alpha-D-mannose-specific plant lectins"/>
    <property type="match status" value="1"/>
</dbReference>
<feature type="domain" description="Apple" evidence="6">
    <location>
        <begin position="842"/>
        <end position="924"/>
    </location>
</feature>
<dbReference type="InterPro" id="IPR051343">
    <property type="entry name" value="G-type_lectin_kinases/EP1-like"/>
</dbReference>
<dbReference type="CDD" id="cd00028">
    <property type="entry name" value="B_lectin"/>
    <property type="match status" value="1"/>
</dbReference>
<evidence type="ECO:0000256" key="3">
    <source>
        <dbReference type="SAM" id="MobiDB-lite"/>
    </source>
</evidence>
<feature type="domain" description="Bulb-type lectin" evidence="5">
    <location>
        <begin position="527"/>
        <end position="657"/>
    </location>
</feature>
<comment type="caution">
    <text evidence="7">The sequence shown here is derived from an EMBL/GenBank/DDBJ whole genome shotgun (WGS) entry which is preliminary data.</text>
</comment>
<evidence type="ECO:0000259" key="6">
    <source>
        <dbReference type="PROSITE" id="PS50948"/>
    </source>
</evidence>
<feature type="transmembrane region" description="Helical" evidence="4">
    <location>
        <begin position="176"/>
        <end position="201"/>
    </location>
</feature>
<dbReference type="PROSITE" id="PS50948">
    <property type="entry name" value="PAN"/>
    <property type="match status" value="1"/>
</dbReference>
<dbReference type="Proteomes" id="UP000823775">
    <property type="component" value="Unassembled WGS sequence"/>
</dbReference>
<dbReference type="Pfam" id="PF03151">
    <property type="entry name" value="TPT"/>
    <property type="match status" value="1"/>
</dbReference>
<gene>
    <name evidence="7" type="ORF">HAX54_019726</name>
</gene>
<feature type="transmembrane region" description="Helical" evidence="4">
    <location>
        <begin position="144"/>
        <end position="164"/>
    </location>
</feature>
<feature type="transmembrane region" description="Helical" evidence="4">
    <location>
        <begin position="296"/>
        <end position="315"/>
    </location>
</feature>
<evidence type="ECO:0000259" key="5">
    <source>
        <dbReference type="PROSITE" id="PS50927"/>
    </source>
</evidence>
<accession>A0ABS8URC9</accession>
<keyword evidence="2" id="KW-0325">Glycoprotein</keyword>
<evidence type="ECO:0000313" key="8">
    <source>
        <dbReference type="Proteomes" id="UP000823775"/>
    </source>
</evidence>
<dbReference type="InterPro" id="IPR036426">
    <property type="entry name" value="Bulb-type_lectin_dom_sf"/>
</dbReference>
<feature type="transmembrane region" description="Helical" evidence="4">
    <location>
        <begin position="238"/>
        <end position="264"/>
    </location>
</feature>
<keyword evidence="8" id="KW-1185">Reference proteome</keyword>
<dbReference type="PROSITE" id="PS50927">
    <property type="entry name" value="BULB_LECTIN"/>
    <property type="match status" value="1"/>
</dbReference>
<name>A0ABS8URC9_DATST</name>
<protein>
    <recommendedName>
        <fullName evidence="9">Sugar phosphate transporter domain-containing protein</fullName>
    </recommendedName>
</protein>
<dbReference type="CDD" id="cd01098">
    <property type="entry name" value="PAN_AP_plant"/>
    <property type="match status" value="1"/>
</dbReference>
<dbReference type="InterPro" id="IPR003609">
    <property type="entry name" value="Pan_app"/>
</dbReference>
<dbReference type="SMART" id="SM00108">
    <property type="entry name" value="B_lectin"/>
    <property type="match status" value="1"/>
</dbReference>
<keyword evidence="4" id="KW-0812">Transmembrane</keyword>
<evidence type="ECO:0000256" key="4">
    <source>
        <dbReference type="SAM" id="Phobius"/>
    </source>
</evidence>
<evidence type="ECO:0000313" key="7">
    <source>
        <dbReference type="EMBL" id="MCD9560903.1"/>
    </source>
</evidence>
<sequence length="939" mass="104046">MVESELTTEKVEESASDNLQRAPSFSGWCDDNDTLHSAQLGNVRTLTDDFDFELPLVNQNGIRNGSVDVVDTQNYNFKQRMKGGGDLAVASTRNGKDRYVPFDVENGSTSNQTHPNVVLEGSTYLDHHDTSQTISKNVVSVADVLKTLFLILVWYIFSTFLTLYNKTLLGDHLGKFPAPLLMNTFHFAMQAVLSKAITWFWSQKFQPTVMMTWRDYFLRVVPTALSTAMDVNLSNASLVFISVTFATMCKSAAPIFLLLFAFAFRLESPSLKLLGIMLIISIGVLLTVAKETEFEFWGFIFVMLAAVMSGFRWTMTQILLQKEIYGLKNPLTLMSYVTPVMALSTAMLSLIFDPWQEFGDSSYFDSSWHITRSCLLMLFGGTLAFFMVLTEYILVSVTSAVTVTIAGVVKEAVTIVVAVFYFHDKFTWMKGVGLLTIMCGVSLFNWYKYSKLQKGNLSEDEMSRSSTQNAAAKSSHHPVFFMALCKIFPSAFILLCCSFYLISGQRFDYPTANLSTTWVNSISAPHSVDFTDGSRVRAILLRGTFGPRYACGFYCNGNCESYLFAIFIVQTNSASQITSPAIGFPQVVWSANRNNPVKINSTLQLTAAGDLVLRDADGTLAWSTNTAGKSVAGLSLTDEGNLILFDSKNATVWQSFDHPTDSLVPGQKLVSGMKLTASVSRTNWTEGGLFSFSATDNGLVAFVESNPPQTYFEASVGGLNPSGGSNYVMYLNGSLTLFTNSTDTTELTLISITPASSAQYMKFESNGHLKVYEWQSRGWREVDDLLTGFRGECNYPTVCGRYGICTMGQCSCPTSSNSTVYFRPIKDRLPNLGCSEVTRLTCNNSSNHRLLEVEDVDYFAFDADISDTDLNTCKDACLRNCSCKAAFFRSGLNSSRTRGECYLPTEIFSLMNNDKDKTRYDSVAFIKVQVEAKTAVAKI</sequence>
<evidence type="ECO:0008006" key="9">
    <source>
        <dbReference type="Google" id="ProtNLM"/>
    </source>
</evidence>
<feature type="transmembrane region" description="Helical" evidence="4">
    <location>
        <begin position="375"/>
        <end position="394"/>
    </location>
</feature>
<organism evidence="7 8">
    <name type="scientific">Datura stramonium</name>
    <name type="common">Jimsonweed</name>
    <name type="synonym">Common thornapple</name>
    <dbReference type="NCBI Taxonomy" id="4076"/>
    <lineage>
        <taxon>Eukaryota</taxon>
        <taxon>Viridiplantae</taxon>
        <taxon>Streptophyta</taxon>
        <taxon>Embryophyta</taxon>
        <taxon>Tracheophyta</taxon>
        <taxon>Spermatophyta</taxon>
        <taxon>Magnoliopsida</taxon>
        <taxon>eudicotyledons</taxon>
        <taxon>Gunneridae</taxon>
        <taxon>Pentapetalae</taxon>
        <taxon>asterids</taxon>
        <taxon>lamiids</taxon>
        <taxon>Solanales</taxon>
        <taxon>Solanaceae</taxon>
        <taxon>Solanoideae</taxon>
        <taxon>Datureae</taxon>
        <taxon>Datura</taxon>
    </lineage>
</organism>
<feature type="transmembrane region" description="Helical" evidence="4">
    <location>
        <begin position="336"/>
        <end position="355"/>
    </location>
</feature>
<dbReference type="EMBL" id="JACEIK010002394">
    <property type="protein sequence ID" value="MCD9560903.1"/>
    <property type="molecule type" value="Genomic_DNA"/>
</dbReference>
<feature type="transmembrane region" description="Helical" evidence="4">
    <location>
        <begin position="271"/>
        <end position="290"/>
    </location>
</feature>
<feature type="region of interest" description="Disordered" evidence="3">
    <location>
        <begin position="1"/>
        <end position="25"/>
    </location>
</feature>
<keyword evidence="4" id="KW-1133">Transmembrane helix</keyword>
<reference evidence="7 8" key="1">
    <citation type="journal article" date="2021" name="BMC Genomics">
        <title>Datura genome reveals duplications of psychoactive alkaloid biosynthetic genes and high mutation rate following tissue culture.</title>
        <authorList>
            <person name="Rajewski A."/>
            <person name="Carter-House D."/>
            <person name="Stajich J."/>
            <person name="Litt A."/>
        </authorList>
    </citation>
    <scope>NUCLEOTIDE SEQUENCE [LARGE SCALE GENOMIC DNA]</scope>
    <source>
        <strain evidence="7">AR-01</strain>
    </source>
</reference>
<dbReference type="PANTHER" id="PTHR47976">
    <property type="entry name" value="G-TYPE LECTIN S-RECEPTOR-LIKE SERINE/THREONINE-PROTEIN KINASE SD2-5"/>
    <property type="match status" value="1"/>
</dbReference>
<keyword evidence="4" id="KW-0472">Membrane</keyword>
<dbReference type="PANTHER" id="PTHR47976:SF30">
    <property type="entry name" value="RECEPTOR-LIKE SERINE_THREONINE-PROTEIN KINASE"/>
    <property type="match status" value="1"/>
</dbReference>
<dbReference type="InterPro" id="IPR004853">
    <property type="entry name" value="Sugar_P_trans_dom"/>
</dbReference>
<dbReference type="Pfam" id="PF01453">
    <property type="entry name" value="B_lectin"/>
    <property type="match status" value="1"/>
</dbReference>
<evidence type="ECO:0000256" key="2">
    <source>
        <dbReference type="ARBA" id="ARBA00023180"/>
    </source>
</evidence>
<evidence type="ECO:0000256" key="1">
    <source>
        <dbReference type="ARBA" id="ARBA00022729"/>
    </source>
</evidence>
<feature type="transmembrane region" description="Helical" evidence="4">
    <location>
        <begin position="401"/>
        <end position="422"/>
    </location>
</feature>
<keyword evidence="1" id="KW-0732">Signal</keyword>
<feature type="transmembrane region" description="Helical" evidence="4">
    <location>
        <begin position="479"/>
        <end position="502"/>
    </location>
</feature>